<dbReference type="EMBL" id="PPTP01000002">
    <property type="protein sequence ID" value="RDB56642.1"/>
    <property type="molecule type" value="Genomic_DNA"/>
</dbReference>
<dbReference type="PANTHER" id="PTHR38659">
    <property type="entry name" value="METAL-DEPENDENT PHOSPHOHYDROLASE"/>
    <property type="match status" value="1"/>
</dbReference>
<reference evidence="1 2" key="1">
    <citation type="journal article" date="2018" name="Elife">
        <title>Discovery and characterization of a prevalent human gut bacterial enzyme sufficient for the inactivation of a family of plant toxins.</title>
        <authorList>
            <person name="Koppel N."/>
            <person name="Bisanz J.E."/>
            <person name="Pandelia M.E."/>
            <person name="Turnbaugh P.J."/>
            <person name="Balskus E.P."/>
        </authorList>
    </citation>
    <scope>NUCLEOTIDE SEQUENCE [LARGE SCALE GENOMIC DNA]</scope>
    <source>
        <strain evidence="2">anaerobia AP69FAA</strain>
    </source>
</reference>
<dbReference type="OrthoDB" id="9801160at2"/>
<evidence type="ECO:0000313" key="2">
    <source>
        <dbReference type="Proteomes" id="UP000253792"/>
    </source>
</evidence>
<dbReference type="GO" id="GO:0016787">
    <property type="term" value="F:hydrolase activity"/>
    <property type="evidence" value="ECO:0007669"/>
    <property type="project" value="UniProtKB-KW"/>
</dbReference>
<protein>
    <submittedName>
        <fullName evidence="1">HD family phosphohydrolase</fullName>
    </submittedName>
</protein>
<accession>A0A369LC35</accession>
<dbReference type="PANTHER" id="PTHR38659:SF2">
    <property type="entry name" value="HDIG DOMAIN PROTEIN"/>
    <property type="match status" value="1"/>
</dbReference>
<dbReference type="SUPFAM" id="SSF109604">
    <property type="entry name" value="HD-domain/PDEase-like"/>
    <property type="match status" value="1"/>
</dbReference>
<keyword evidence="1" id="KW-0378">Hydrolase</keyword>
<dbReference type="Proteomes" id="UP000253792">
    <property type="component" value="Unassembled WGS sequence"/>
</dbReference>
<comment type="caution">
    <text evidence="1">The sequence shown here is derived from an EMBL/GenBank/DDBJ whole genome shotgun (WGS) entry which is preliminary data.</text>
</comment>
<dbReference type="AlphaFoldDB" id="A0A369LC35"/>
<gene>
    <name evidence="1" type="ORF">C1880_02410</name>
</gene>
<organism evidence="1 2">
    <name type="scientific">Senegalimassilia anaerobia</name>
    <dbReference type="NCBI Taxonomy" id="1473216"/>
    <lineage>
        <taxon>Bacteria</taxon>
        <taxon>Bacillati</taxon>
        <taxon>Actinomycetota</taxon>
        <taxon>Coriobacteriia</taxon>
        <taxon>Coriobacteriales</taxon>
        <taxon>Coriobacteriaceae</taxon>
        <taxon>Senegalimassilia</taxon>
    </lineage>
</organism>
<keyword evidence="2" id="KW-1185">Reference proteome</keyword>
<evidence type="ECO:0000313" key="1">
    <source>
        <dbReference type="EMBL" id="RDB56642.1"/>
    </source>
</evidence>
<sequence>MATLDAGIAREAAFDLLKVHNQDAFHIEHGETVEQTMRYFAREFDAENEGFWGIVGLLHDLDWEEHDDDPENHTVYAAELIAAAGGSPELIRAIQTHNSDFNPSLPEPELQMEKVLFATEELTGLIGAAVIMRPSKSVMDFNVKSLKKKFKDKRFAAGVNRDVIRRGADMLGWELDELFERTIAAMQSFAPDRDTFAAAE</sequence>
<proteinExistence type="predicted"/>
<dbReference type="RefSeq" id="WP_114620158.1">
    <property type="nucleotide sequence ID" value="NZ_CAUATA010000013.1"/>
</dbReference>
<name>A0A369LC35_9ACTN</name>